<feature type="domain" description="DUF38" evidence="1">
    <location>
        <begin position="70"/>
        <end position="202"/>
    </location>
</feature>
<evidence type="ECO:0000259" key="1">
    <source>
        <dbReference type="Pfam" id="PF01827"/>
    </source>
</evidence>
<reference evidence="3" key="1">
    <citation type="submission" date="2016-11" db="UniProtKB">
        <authorList>
            <consortium name="WormBaseParasite"/>
        </authorList>
    </citation>
    <scope>IDENTIFICATION</scope>
</reference>
<dbReference type="Proteomes" id="UP000095282">
    <property type="component" value="Unplaced"/>
</dbReference>
<keyword evidence="2" id="KW-1185">Reference proteome</keyword>
<dbReference type="PANTHER" id="PTHR23014">
    <property type="entry name" value="F-BOX A PROTEIN"/>
    <property type="match status" value="1"/>
</dbReference>
<dbReference type="AlphaFoldDB" id="A0A1I7UDN6"/>
<protein>
    <submittedName>
        <fullName evidence="3">FTH domain-containing protein</fullName>
    </submittedName>
</protein>
<organism evidence="2 3">
    <name type="scientific">Caenorhabditis tropicalis</name>
    <dbReference type="NCBI Taxonomy" id="1561998"/>
    <lineage>
        <taxon>Eukaryota</taxon>
        <taxon>Metazoa</taxon>
        <taxon>Ecdysozoa</taxon>
        <taxon>Nematoda</taxon>
        <taxon>Chromadorea</taxon>
        <taxon>Rhabditida</taxon>
        <taxon>Rhabditina</taxon>
        <taxon>Rhabditomorpha</taxon>
        <taxon>Rhabditoidea</taxon>
        <taxon>Rhabditidae</taxon>
        <taxon>Peloderinae</taxon>
        <taxon>Caenorhabditis</taxon>
    </lineage>
</organism>
<proteinExistence type="predicted"/>
<dbReference type="eggNOG" id="ENOG502TJNE">
    <property type="taxonomic scope" value="Eukaryota"/>
</dbReference>
<sequence length="254" mass="29924">MDYFKNQRGTTVSWYKNCVRTSKSLEDADYVGVAFEDISAVFQVFQDKNTVLEVFRMDFHGKSEGKRCQEKLISILKNHKIGIFEITVMEPKDILEILLLLDPESLKRLRVTGSLKRGDAEELGSQDMEEMVRMEQWKGLEELEIREIWIQTPIQNFFHLKRINVAFKEVTVEMVLELKEAYLSLTQMEYLEIHYETSNSKEKLIQLHGPPLEETSRFGVTTWKWFFKIPEFQLSLSICYVRNSIIFDCVNEEN</sequence>
<accession>A0A1I7UDN6</accession>
<dbReference type="PANTHER" id="PTHR23014:SF1">
    <property type="entry name" value="DUF38 DOMAIN-CONTAINING PROTEIN-RELATED"/>
    <property type="match status" value="1"/>
</dbReference>
<dbReference type="Pfam" id="PF01827">
    <property type="entry name" value="FTH"/>
    <property type="match status" value="1"/>
</dbReference>
<dbReference type="InterPro" id="IPR002900">
    <property type="entry name" value="DUF38/FTH_CAE_spp"/>
</dbReference>
<dbReference type="WBParaSite" id="Csp11.Scaffold629.g8275.t1">
    <property type="protein sequence ID" value="Csp11.Scaffold629.g8275.t1"/>
    <property type="gene ID" value="Csp11.Scaffold629.g8275"/>
</dbReference>
<name>A0A1I7UDN6_9PELO</name>
<evidence type="ECO:0000313" key="3">
    <source>
        <dbReference type="WBParaSite" id="Csp11.Scaffold629.g8275.t1"/>
    </source>
</evidence>
<evidence type="ECO:0000313" key="2">
    <source>
        <dbReference type="Proteomes" id="UP000095282"/>
    </source>
</evidence>